<sequence length="1515" mass="164806">MEKDPRLGYSNPGSSSYDQAPPPYSPYNDGGLVAESADVQANGRVNVDLDSSLARTLASIIELQQEDLQNPPPDYSEGQPVKDELLQPGIQLNIVIQIVGSRGDVQPFIALGTELQKYGHRVRIATHDVFSDFVTQSGLEFYPIGGDPAELMAFMVKNPGLIPQISSLRAGEVQKKRAMVNEMLHGCWKSCIEDDPVTKIPFVADAIIANPPSFAHIHCAQALSIPVHLMFTMPWTSTKAFPHPLANLSSSDMNPNVANWVSYGVVEWLTWQGLGDVVNRWRASIDLEPVPTTEGPRLAETLKIPFTYCWSPALIPRPRDWPAHIDVCGFFFRDMPSYEPPPDLKEFLRSGATPIYIGFGSIVIDDPQKMTEIILEAIARTGVRAIISRGWSRLGGVPNSNVYYIDDCPHEWLFKHVAAVVHHGGAGTTACGLANGRPTTIVPFFGDQPFWGSMVARSGAGAKPIPYASLNAENLAGAIAFSLRPAAADSARDIALKMQHESGVAAAVRSFHRHLPLNRMRCSLIPNQPATWTYKRSKNSIGLSKVAVQLLIDNGKINAKELRGNAIKPIHIENRRWDPVTGILSASTSTGSAMLKSTGEMLYNPYKDYTSSRSPKPPISRSGSALSTTTTSSSSRSLTALSEANRRPSELMHTDTPINDGPNKNALSTAGNMVGASLKGFGKFTGAYFKGVVVDIPYAAAEGFRQVPRLYGEEPKQYGTVRDWKSGATMGGKNFVDGMTDGFKGFFSQPIKGAREEGALGAVKGFAKGTIGLATKVPSAGIGLVAYPFQGIAKTIEAAVRSKTGKAILLARLRDGYAMTERAHMSEDEQQITGCDSQLDSIEKLADRLAFALRLISRASPNMKRLLCFGALAGVALASTETGIAKRSTVSEILTDIEDAATCAACEALLVVLQALAHLGNDDFVDVITEVCILAGVDDDDVCEGAIAREGPILAHDLRNMDVPSKTAVLFCTTIFGLCDYPAVAEYTVDFPSAKPANASRPAPSGETPLQIVHISDIHVDLSYETGAKYATFTHCGKTTTDHFASYNCTKPICCRPYTSSDDPGVTDYPAGEYGNHNCDAPLTLEESMYSAINDLVPNASFVMFTGDVVEGAVWLVNETEVTNDLNDAYNSRMADYFDLVYGVTGNHDCAPVNSFPPADIDTTISSQWAYDTLSSDWSQWIGSTAASTADDYGAYSVKYSGGNLRIISFNTNLYYKENFWLYEKTMEKDPSGQLAWLVDELSAAETAGERVWLMGHMPMGSGDTFHDASNYFNQIIQRYDATIAAVFYGHTHKDEFELAYSNYTDQSADTASMMSYIMPAMTPTSGNPAFRVYSVDPVTFGVLDFTEYITNMSSSTYQTNPTWEKYYSAKETYGSLLDPPVTDSAAELTPAFWHNVTVLFENDDSVFQDYYARKSRGWDVSDCTGDCKTDEICQLRAAESQYNCVEITPGISFKKRDAITTRDTSTNSRESTCGESVVGQMFSSFDNAVEALIKATETKLGSGFLNTTVNATVS</sequence>
<dbReference type="CDD" id="cd00842">
    <property type="entry name" value="MPP_ASMase"/>
    <property type="match status" value="1"/>
</dbReference>
<keyword evidence="2 8" id="KW-0808">Transferase</keyword>
<dbReference type="PaxDb" id="5061-CADANGAP00008254"/>
<feature type="compositionally biased region" description="Basic and acidic residues" evidence="4">
    <location>
        <begin position="644"/>
        <end position="653"/>
    </location>
</feature>
<dbReference type="VEuPathDB" id="FungiDB:M747DRAFT_287747"/>
<dbReference type="SUPFAM" id="SSF53756">
    <property type="entry name" value="UDP-Glycosyltransferase/glycogen phosphorylase"/>
    <property type="match status" value="1"/>
</dbReference>
<dbReference type="SUPFAM" id="SSF56300">
    <property type="entry name" value="Metallo-dependent phosphatases"/>
    <property type="match status" value="1"/>
</dbReference>
<dbReference type="InterPro" id="IPR004843">
    <property type="entry name" value="Calcineurin-like_PHP"/>
</dbReference>
<evidence type="ECO:0000256" key="3">
    <source>
        <dbReference type="ARBA" id="ARBA00023098"/>
    </source>
</evidence>
<dbReference type="GO" id="GO:0006629">
    <property type="term" value="P:lipid metabolic process"/>
    <property type="evidence" value="ECO:0007669"/>
    <property type="project" value="UniProtKB-KW"/>
</dbReference>
<dbReference type="EMBL" id="BCMY01000007">
    <property type="protein sequence ID" value="GAQ42005.1"/>
    <property type="molecule type" value="Genomic_DNA"/>
</dbReference>
<dbReference type="Proteomes" id="UP000068243">
    <property type="component" value="Unassembled WGS sequence"/>
</dbReference>
<dbReference type="VEuPathDB" id="FungiDB:An11g00670"/>
<dbReference type="Pfam" id="PF00149">
    <property type="entry name" value="Metallophos"/>
    <property type="match status" value="1"/>
</dbReference>
<dbReference type="GO" id="GO:0016787">
    <property type="term" value="F:hydrolase activity"/>
    <property type="evidence" value="ECO:0007669"/>
    <property type="project" value="InterPro"/>
</dbReference>
<dbReference type="InterPro" id="IPR002213">
    <property type="entry name" value="UDP_glucos_trans"/>
</dbReference>
<evidence type="ECO:0000256" key="1">
    <source>
        <dbReference type="ARBA" id="ARBA00004184"/>
    </source>
</evidence>
<dbReference type="VEuPathDB" id="FungiDB:An11g00680"/>
<dbReference type="Pfam" id="PF06722">
    <property type="entry name" value="EryCIII-like_C"/>
    <property type="match status" value="1"/>
</dbReference>
<dbReference type="VEuPathDB" id="FungiDB:M747DRAFT_287750"/>
<dbReference type="GO" id="GO:0005975">
    <property type="term" value="P:carbohydrate metabolic process"/>
    <property type="evidence" value="ECO:0007669"/>
    <property type="project" value="InterPro"/>
</dbReference>
<dbReference type="VEuPathDB" id="FungiDB:ATCC64974_87570"/>
<dbReference type="OrthoDB" id="5835829at2759"/>
<dbReference type="VEuPathDB" id="FungiDB:ATCC64974_87560"/>
<proteinExistence type="predicted"/>
<dbReference type="FunFam" id="3.40.50.2000:FF:000100">
    <property type="entry name" value="Glycosyltransferase family 1 protein"/>
    <property type="match status" value="1"/>
</dbReference>
<dbReference type="InterPro" id="IPR041805">
    <property type="entry name" value="ASMase/PPN1_MPP"/>
</dbReference>
<dbReference type="PANTHER" id="PTHR48050">
    <property type="entry name" value="STEROL 3-BETA-GLUCOSYLTRANSFERASE"/>
    <property type="match status" value="1"/>
</dbReference>
<dbReference type="VEuPathDB" id="FungiDB:ASPNIDRAFT2_1223164"/>
<feature type="domain" description="Erythromycin biosynthesis protein CIII-like C-terminal" evidence="7">
    <location>
        <begin position="389"/>
        <end position="484"/>
    </location>
</feature>
<dbReference type="Gene3D" id="3.60.21.10">
    <property type="match status" value="1"/>
</dbReference>
<evidence type="ECO:0000259" key="6">
    <source>
        <dbReference type="Pfam" id="PF03033"/>
    </source>
</evidence>
<evidence type="ECO:0000313" key="8">
    <source>
        <dbReference type="EMBL" id="GAQ42005.1"/>
    </source>
</evidence>
<evidence type="ECO:0000256" key="2">
    <source>
        <dbReference type="ARBA" id="ARBA00022679"/>
    </source>
</evidence>
<feature type="region of interest" description="Disordered" evidence="4">
    <location>
        <begin position="1"/>
        <end position="32"/>
    </location>
</feature>
<dbReference type="PANTHER" id="PTHR48050:SF27">
    <property type="entry name" value="GLUCOSYLTRANSFERASE, PUTATIVE (AFU_ORTHOLOGUE AFUA_7G04880)-RELATED"/>
    <property type="match status" value="1"/>
</dbReference>
<comment type="caution">
    <text evidence="8">The sequence shown here is derived from an EMBL/GenBank/DDBJ whole genome shotgun (WGS) entry which is preliminary data.</text>
</comment>
<comment type="subcellular location">
    <subcellularLocation>
        <location evidence="1">Endomembrane system</location>
        <topology evidence="1">Peripheral membrane protein</topology>
    </subcellularLocation>
</comment>
<dbReference type="GO" id="GO:0012505">
    <property type="term" value="C:endomembrane system"/>
    <property type="evidence" value="ECO:0007669"/>
    <property type="project" value="UniProtKB-SubCell"/>
</dbReference>
<dbReference type="FunFam" id="3.40.50.2000:FF:000009">
    <property type="entry name" value="Sterol 3-beta-glucosyltransferase UGT80A2"/>
    <property type="match status" value="1"/>
</dbReference>
<name>A0A117E049_ASPNG</name>
<dbReference type="CDD" id="cd03784">
    <property type="entry name" value="GT1_Gtf-like"/>
    <property type="match status" value="1"/>
</dbReference>
<gene>
    <name evidence="8" type="ORF">ABL_04666</name>
</gene>
<dbReference type="Pfam" id="PF03033">
    <property type="entry name" value="Glyco_transf_28"/>
    <property type="match status" value="1"/>
</dbReference>
<evidence type="ECO:0000259" key="7">
    <source>
        <dbReference type="Pfam" id="PF06722"/>
    </source>
</evidence>
<evidence type="ECO:0000259" key="5">
    <source>
        <dbReference type="Pfam" id="PF00149"/>
    </source>
</evidence>
<dbReference type="InterPro" id="IPR050426">
    <property type="entry name" value="Glycosyltransferase_28"/>
</dbReference>
<dbReference type="Gene3D" id="3.40.50.2000">
    <property type="entry name" value="Glycogen Phosphorylase B"/>
    <property type="match status" value="2"/>
</dbReference>
<dbReference type="InterPro" id="IPR029052">
    <property type="entry name" value="Metallo-depent_PP-like"/>
</dbReference>
<feature type="domain" description="Calcineurin-like phosphoesterase" evidence="5">
    <location>
        <begin position="1011"/>
        <end position="1294"/>
    </location>
</feature>
<feature type="compositionally biased region" description="Low complexity" evidence="4">
    <location>
        <begin position="611"/>
        <end position="642"/>
    </location>
</feature>
<accession>A0A117E049</accession>
<dbReference type="GO" id="GO:0016906">
    <property type="term" value="F:sterol 3-beta-glucosyltransferase activity"/>
    <property type="evidence" value="ECO:0007669"/>
    <property type="project" value="UniProtKB-ARBA"/>
</dbReference>
<feature type="domain" description="Glycosyltransferase family 28 N-terminal" evidence="6">
    <location>
        <begin position="94"/>
        <end position="242"/>
    </location>
</feature>
<dbReference type="InterPro" id="IPR010610">
    <property type="entry name" value="EryCIII-like_C"/>
</dbReference>
<dbReference type="GO" id="GO:0005576">
    <property type="term" value="C:extracellular region"/>
    <property type="evidence" value="ECO:0007669"/>
    <property type="project" value="UniProtKB-SubCell"/>
</dbReference>
<evidence type="ECO:0000256" key="4">
    <source>
        <dbReference type="SAM" id="MobiDB-lite"/>
    </source>
</evidence>
<reference evidence="9" key="1">
    <citation type="journal article" date="2016" name="Genome Announc.">
        <title>Draft genome sequence of Aspergillus niger strain An76.</title>
        <authorList>
            <person name="Gong W."/>
            <person name="Cheng Z."/>
            <person name="Zhang H."/>
            <person name="Liu L."/>
            <person name="Gao P."/>
            <person name="Wang L."/>
        </authorList>
    </citation>
    <scope>NUCLEOTIDE SEQUENCE [LARGE SCALE GENOMIC DNA]</scope>
    <source>
        <strain evidence="9">An76</strain>
    </source>
</reference>
<dbReference type="InterPro" id="IPR004276">
    <property type="entry name" value="GlycoTrans_28_N"/>
</dbReference>
<dbReference type="VEuPathDB" id="FungiDB:ASPNIDRAFT2_1096388"/>
<keyword evidence="3" id="KW-0443">Lipid metabolism</keyword>
<organism evidence="8 9">
    <name type="scientific">Aspergillus niger</name>
    <dbReference type="NCBI Taxonomy" id="5061"/>
    <lineage>
        <taxon>Eukaryota</taxon>
        <taxon>Fungi</taxon>
        <taxon>Dikarya</taxon>
        <taxon>Ascomycota</taxon>
        <taxon>Pezizomycotina</taxon>
        <taxon>Eurotiomycetes</taxon>
        <taxon>Eurotiomycetidae</taxon>
        <taxon>Eurotiales</taxon>
        <taxon>Aspergillaceae</taxon>
        <taxon>Aspergillus</taxon>
        <taxon>Aspergillus subgen. Circumdati</taxon>
    </lineage>
</organism>
<protein>
    <submittedName>
        <fullName evidence="8">UDP-glucose,sterol transferase</fullName>
    </submittedName>
</protein>
<feature type="region of interest" description="Disordered" evidence="4">
    <location>
        <begin position="608"/>
        <end position="665"/>
    </location>
</feature>
<evidence type="ECO:0000313" key="9">
    <source>
        <dbReference type="Proteomes" id="UP000068243"/>
    </source>
</evidence>